<evidence type="ECO:0000259" key="1">
    <source>
        <dbReference type="Pfam" id="PF01636"/>
    </source>
</evidence>
<gene>
    <name evidence="2" type="ORF">SCL_1219</name>
</gene>
<evidence type="ECO:0000313" key="3">
    <source>
        <dbReference type="Proteomes" id="UP000243180"/>
    </source>
</evidence>
<evidence type="ECO:0000313" key="2">
    <source>
        <dbReference type="EMBL" id="BAV33532.1"/>
    </source>
</evidence>
<dbReference type="AlphaFoldDB" id="A0A1B4XFG1"/>
<feature type="domain" description="Aminoglycoside phosphotransferase" evidence="1">
    <location>
        <begin position="171"/>
        <end position="223"/>
    </location>
</feature>
<proteinExistence type="predicted"/>
<dbReference type="Pfam" id="PF01636">
    <property type="entry name" value="APH"/>
    <property type="match status" value="1"/>
</dbReference>
<dbReference type="InParanoid" id="A0A1B4XFG1"/>
<keyword evidence="3" id="KW-1185">Reference proteome</keyword>
<dbReference type="InterPro" id="IPR011009">
    <property type="entry name" value="Kinase-like_dom_sf"/>
</dbReference>
<accession>A0A1B4XFG1</accession>
<dbReference type="EMBL" id="AP014879">
    <property type="protein sequence ID" value="BAV33532.1"/>
    <property type="molecule type" value="Genomic_DNA"/>
</dbReference>
<protein>
    <recommendedName>
        <fullName evidence="1">Aminoglycoside phosphotransferase domain-containing protein</fullName>
    </recommendedName>
</protein>
<organism evidence="2 3">
    <name type="scientific">Sulfuricaulis limicola</name>
    <dbReference type="NCBI Taxonomy" id="1620215"/>
    <lineage>
        <taxon>Bacteria</taxon>
        <taxon>Pseudomonadati</taxon>
        <taxon>Pseudomonadota</taxon>
        <taxon>Gammaproteobacteria</taxon>
        <taxon>Acidiferrobacterales</taxon>
        <taxon>Acidiferrobacteraceae</taxon>
        <taxon>Sulfuricaulis</taxon>
    </lineage>
</organism>
<dbReference type="SUPFAM" id="SSF56112">
    <property type="entry name" value="Protein kinase-like (PK-like)"/>
    <property type="match status" value="1"/>
</dbReference>
<dbReference type="Proteomes" id="UP000243180">
    <property type="component" value="Chromosome"/>
</dbReference>
<sequence length="315" mass="36285">MRTPGQKYDIPLHFDLPGRLYHFARRMLLRGAHGLYVRFLVIPCLRNQEGLSDYFFTKLAFNSAIIADHQMIYKVSLSKRSTIEHEFRNYEKIRSDFPDLMEFMPNYRMQRSSCVSYLSMNSYKPVSAEASLEIAQGIYKKLRSGGRATTKLEIPDTDEIQAGLKLIASIYGDSAAHRVQKIVAAFLDGGKYRIGLAHGDFHSRNILVDIHGNPRLIDLDCVRFRGIQDFDALYFVLELEWSISGTPWYETIVNYLKGDIPESARSVFERFGIEYSHGLAVSCLIDRIGQDYKKYELLLSRKYLDPIVDQVLELE</sequence>
<name>A0A1B4XFG1_9GAMM</name>
<dbReference type="InterPro" id="IPR002575">
    <property type="entry name" value="Aminoglycoside_PTrfase"/>
</dbReference>
<dbReference type="KEGG" id="slim:SCL_1219"/>
<reference evidence="2 3" key="1">
    <citation type="submission" date="2015-05" db="EMBL/GenBank/DDBJ databases">
        <title>Complete genome sequence of a sulfur-oxidizing gammaproteobacterium strain HA5.</title>
        <authorList>
            <person name="Miura A."/>
            <person name="Kojima H."/>
            <person name="Fukui M."/>
        </authorList>
    </citation>
    <scope>NUCLEOTIDE SEQUENCE [LARGE SCALE GENOMIC DNA]</scope>
    <source>
        <strain evidence="2 3">HA5</strain>
    </source>
</reference>